<dbReference type="SUPFAM" id="SSF52091">
    <property type="entry name" value="SpoIIaa-like"/>
    <property type="match status" value="1"/>
</dbReference>
<organism evidence="1 2">
    <name type="scientific">Photobacterium leiognathi</name>
    <dbReference type="NCBI Taxonomy" id="553611"/>
    <lineage>
        <taxon>Bacteria</taxon>
        <taxon>Pseudomonadati</taxon>
        <taxon>Pseudomonadota</taxon>
        <taxon>Gammaproteobacteria</taxon>
        <taxon>Vibrionales</taxon>
        <taxon>Vibrionaceae</taxon>
        <taxon>Photobacterium</taxon>
    </lineage>
</organism>
<gene>
    <name evidence="1" type="ORF">CTM89_17770</name>
</gene>
<dbReference type="OrthoDB" id="7619266at2"/>
<dbReference type="Proteomes" id="UP000240410">
    <property type="component" value="Unassembled WGS sequence"/>
</dbReference>
<dbReference type="InterPro" id="IPR038396">
    <property type="entry name" value="SpoIIAA-like_sf"/>
</dbReference>
<dbReference type="InterPro" id="IPR036513">
    <property type="entry name" value="STAS_dom_sf"/>
</dbReference>
<proteinExistence type="predicted"/>
<dbReference type="AlphaFoldDB" id="A0A0D8MRV7"/>
<comment type="caution">
    <text evidence="1">The sequence shown here is derived from an EMBL/GenBank/DDBJ whole genome shotgun (WGS) entry which is preliminary data.</text>
</comment>
<evidence type="ECO:0000313" key="1">
    <source>
        <dbReference type="EMBL" id="PSV87298.1"/>
    </source>
</evidence>
<sequence>MLTMLNVDIDNAVAFSIDGKVNEDDMKRILYDAQAKTEVHGKIVIFEQIDNFDGIEFSALLEEVRYVFHAGISHITKVAVVADKQWIEKIVKVEDKLFRNIDIQFFQPEEKDQAIEFLKQQ</sequence>
<name>A0A0D8MRV7_PHOLE</name>
<dbReference type="STRING" id="553611.GCA_001557755_01592"/>
<evidence type="ECO:0000313" key="2">
    <source>
        <dbReference type="Proteomes" id="UP000240410"/>
    </source>
</evidence>
<dbReference type="InterPro" id="IPR021866">
    <property type="entry name" value="SpoIIAA-like"/>
</dbReference>
<dbReference type="Gene3D" id="3.40.50.10600">
    <property type="entry name" value="SpoIIaa-like domains"/>
    <property type="match status" value="1"/>
</dbReference>
<reference evidence="1 2" key="1">
    <citation type="submission" date="2018-03" db="EMBL/GenBank/DDBJ databases">
        <title>Whole genome sequencing of Histamine producing bacteria.</title>
        <authorList>
            <person name="Butler K."/>
        </authorList>
    </citation>
    <scope>NUCLEOTIDE SEQUENCE [LARGE SCALE GENOMIC DNA]</scope>
    <source>
        <strain evidence="1 2">ATCC 33979</strain>
    </source>
</reference>
<dbReference type="RefSeq" id="WP_008988622.1">
    <property type="nucleotide sequence ID" value="NZ_JADQAT010000046.1"/>
</dbReference>
<protein>
    <submittedName>
        <fullName evidence="1">STAS/SEC14 domain-containing protein</fullName>
    </submittedName>
</protein>
<dbReference type="Pfam" id="PF11964">
    <property type="entry name" value="SpoIIAA-like"/>
    <property type="match status" value="1"/>
</dbReference>
<accession>A0A0D8MRV7</accession>
<dbReference type="EMBL" id="PYOJ01000030">
    <property type="protein sequence ID" value="PSV87298.1"/>
    <property type="molecule type" value="Genomic_DNA"/>
</dbReference>